<evidence type="ECO:0000313" key="4">
    <source>
        <dbReference type="Proteomes" id="UP001234602"/>
    </source>
</evidence>
<proteinExistence type="predicted"/>
<organism evidence="3 4">
    <name type="scientific">Peribacillus simplex</name>
    <dbReference type="NCBI Taxonomy" id="1478"/>
    <lineage>
        <taxon>Bacteria</taxon>
        <taxon>Bacillati</taxon>
        <taxon>Bacillota</taxon>
        <taxon>Bacilli</taxon>
        <taxon>Bacillales</taxon>
        <taxon>Bacillaceae</taxon>
        <taxon>Peribacillus</taxon>
    </lineage>
</organism>
<protein>
    <submittedName>
        <fullName evidence="3">CapE family protein</fullName>
    </submittedName>
</protein>
<dbReference type="RefSeq" id="WP_155727559.1">
    <property type="nucleotide sequence ID" value="NZ_CP011009.1"/>
</dbReference>
<name>A0AAW7IIQ8_9BACI</name>
<dbReference type="Proteomes" id="UP001234602">
    <property type="component" value="Unassembled WGS sequence"/>
</dbReference>
<dbReference type="AlphaFoldDB" id="A0AAW7IIQ8"/>
<dbReference type="Pfam" id="PF26359">
    <property type="entry name" value="YwtC"/>
    <property type="match status" value="1"/>
</dbReference>
<dbReference type="NCBIfam" id="NF040516">
    <property type="entry name" value="CapE_47_fam"/>
    <property type="match status" value="1"/>
</dbReference>
<keyword evidence="2" id="KW-1133">Transmembrane helix</keyword>
<reference evidence="3" key="1">
    <citation type="submission" date="2023-06" db="EMBL/GenBank/DDBJ databases">
        <title>Comparative genomics of Bacillaceae isolates and their secondary metabolite potential.</title>
        <authorList>
            <person name="Song L."/>
            <person name="Nielsen L.J."/>
            <person name="Mohite O."/>
            <person name="Xu X."/>
            <person name="Weber T."/>
            <person name="Kovacs A.T."/>
        </authorList>
    </citation>
    <scope>NUCLEOTIDE SEQUENCE</scope>
    <source>
        <strain evidence="3">D8_B_37</strain>
    </source>
</reference>
<dbReference type="InterPro" id="IPR058890">
    <property type="entry name" value="YwtC-like"/>
</dbReference>
<evidence type="ECO:0000313" key="3">
    <source>
        <dbReference type="EMBL" id="MDM5455390.1"/>
    </source>
</evidence>
<evidence type="ECO:0000256" key="2">
    <source>
        <dbReference type="SAM" id="Phobius"/>
    </source>
</evidence>
<comment type="caution">
    <text evidence="3">The sequence shown here is derived from an EMBL/GenBank/DDBJ whole genome shotgun (WGS) entry which is preliminary data.</text>
</comment>
<sequence length="56" mass="5882">MIVKQIVGVIGPIAIIAGVVAGLGLLKHPATLSPIGVQPHRHQANNNELPQNDKNE</sequence>
<feature type="region of interest" description="Disordered" evidence="1">
    <location>
        <begin position="35"/>
        <end position="56"/>
    </location>
</feature>
<accession>A0AAW7IIQ8</accession>
<keyword evidence="2" id="KW-0472">Membrane</keyword>
<keyword evidence="2" id="KW-0812">Transmembrane</keyword>
<gene>
    <name evidence="3" type="ORF">QUF89_25205</name>
</gene>
<feature type="transmembrane region" description="Helical" evidence="2">
    <location>
        <begin position="6"/>
        <end position="26"/>
    </location>
</feature>
<dbReference type="EMBL" id="JAUCEY010000008">
    <property type="protein sequence ID" value="MDM5455390.1"/>
    <property type="molecule type" value="Genomic_DNA"/>
</dbReference>
<evidence type="ECO:0000256" key="1">
    <source>
        <dbReference type="SAM" id="MobiDB-lite"/>
    </source>
</evidence>